<proteinExistence type="predicted"/>
<keyword evidence="2" id="KW-1185">Reference proteome</keyword>
<evidence type="ECO:0000313" key="2">
    <source>
        <dbReference type="Proteomes" id="UP000239549"/>
    </source>
</evidence>
<sequence length="58" mass="6294">MWPTACGLGQVASGWYNGLNNVLVKNLRLPGEMNLIGTGKNIFWRNRGDIHIVGLGNG</sequence>
<reference evidence="2" key="1">
    <citation type="submission" date="2018-02" db="EMBL/GenBank/DDBJ databases">
        <title>Genome sequence of Desulfocucumis palustris strain NAW-5.</title>
        <authorList>
            <person name="Watanabe M."/>
            <person name="Kojima H."/>
            <person name="Fukui M."/>
        </authorList>
    </citation>
    <scope>NUCLEOTIDE SEQUENCE [LARGE SCALE GENOMIC DNA]</scope>
    <source>
        <strain evidence="2">NAW-5</strain>
    </source>
</reference>
<name>A0A2L2XDL3_9FIRM</name>
<accession>A0A2L2XDL3</accession>
<organism evidence="1 2">
    <name type="scientific">Desulfocucumis palustris</name>
    <dbReference type="NCBI Taxonomy" id="1898651"/>
    <lineage>
        <taxon>Bacteria</taxon>
        <taxon>Bacillati</taxon>
        <taxon>Bacillota</taxon>
        <taxon>Clostridia</taxon>
        <taxon>Eubacteriales</taxon>
        <taxon>Desulfocucumaceae</taxon>
        <taxon>Desulfocucumis</taxon>
    </lineage>
</organism>
<dbReference type="Proteomes" id="UP000239549">
    <property type="component" value="Unassembled WGS sequence"/>
</dbReference>
<evidence type="ECO:0000313" key="1">
    <source>
        <dbReference type="EMBL" id="GBF34449.1"/>
    </source>
</evidence>
<protein>
    <submittedName>
        <fullName evidence="1">Uncharacterized protein</fullName>
    </submittedName>
</protein>
<dbReference type="AlphaFoldDB" id="A0A2L2XDL3"/>
<gene>
    <name evidence="1" type="ORF">DCCM_3567</name>
</gene>
<dbReference type="EMBL" id="BFAV01000141">
    <property type="protein sequence ID" value="GBF34449.1"/>
    <property type="molecule type" value="Genomic_DNA"/>
</dbReference>
<comment type="caution">
    <text evidence="1">The sequence shown here is derived from an EMBL/GenBank/DDBJ whole genome shotgun (WGS) entry which is preliminary data.</text>
</comment>